<name>A0A1F7JBG9_9BACT</name>
<evidence type="ECO:0000313" key="2">
    <source>
        <dbReference type="Proteomes" id="UP000177418"/>
    </source>
</evidence>
<dbReference type="Proteomes" id="UP000177418">
    <property type="component" value="Unassembled WGS sequence"/>
</dbReference>
<proteinExistence type="predicted"/>
<dbReference type="EMBL" id="MGAV01000027">
    <property type="protein sequence ID" value="OGK52958.1"/>
    <property type="molecule type" value="Genomic_DNA"/>
</dbReference>
<organism evidence="1 2">
    <name type="scientific">Candidatus Roizmanbacteria bacterium RIFCSPLOWO2_02_FULL_36_11</name>
    <dbReference type="NCBI Taxonomy" id="1802071"/>
    <lineage>
        <taxon>Bacteria</taxon>
        <taxon>Candidatus Roizmaniibacteriota</taxon>
    </lineage>
</organism>
<evidence type="ECO:0000313" key="1">
    <source>
        <dbReference type="EMBL" id="OGK52958.1"/>
    </source>
</evidence>
<dbReference type="Pfam" id="PF21983">
    <property type="entry name" value="NikA-like"/>
    <property type="match status" value="1"/>
</dbReference>
<accession>A0A1F7JBG9</accession>
<gene>
    <name evidence="1" type="ORF">A3H78_02485</name>
</gene>
<dbReference type="InterPro" id="IPR053842">
    <property type="entry name" value="NikA-like"/>
</dbReference>
<dbReference type="AlphaFoldDB" id="A0A1F7JBG9"/>
<reference evidence="1 2" key="1">
    <citation type="journal article" date="2016" name="Nat. Commun.">
        <title>Thousands of microbial genomes shed light on interconnected biogeochemical processes in an aquifer system.</title>
        <authorList>
            <person name="Anantharaman K."/>
            <person name="Brown C.T."/>
            <person name="Hug L.A."/>
            <person name="Sharon I."/>
            <person name="Castelle C.J."/>
            <person name="Probst A.J."/>
            <person name="Thomas B.C."/>
            <person name="Singh A."/>
            <person name="Wilkins M.J."/>
            <person name="Karaoz U."/>
            <person name="Brodie E.L."/>
            <person name="Williams K.H."/>
            <person name="Hubbard S.S."/>
            <person name="Banfield J.F."/>
        </authorList>
    </citation>
    <scope>NUCLEOTIDE SEQUENCE [LARGE SCALE GENOMIC DNA]</scope>
</reference>
<protein>
    <submittedName>
        <fullName evidence="1">Uncharacterized protein</fullName>
    </submittedName>
</protein>
<comment type="caution">
    <text evidence="1">The sequence shown here is derived from an EMBL/GenBank/DDBJ whole genome shotgun (WGS) entry which is preliminary data.</text>
</comment>
<sequence length="93" mass="10786">MLSNNDKTIRTQITLTADLKKLIEQKAGVKGQSLSEYLRRAALVTLYLEENEQNELKQLAHIVIGSIDSAKHLEWKTPKKVTAWVKKIRKEWR</sequence>